<dbReference type="CDD" id="cd03230">
    <property type="entry name" value="ABC_DR_subfamily_A"/>
    <property type="match status" value="1"/>
</dbReference>
<keyword evidence="2" id="KW-0547">Nucleotide-binding</keyword>
<accession>A0A7V4U1H8</accession>
<dbReference type="EMBL" id="DRQG01000107">
    <property type="protein sequence ID" value="HGY56325.1"/>
    <property type="molecule type" value="Genomic_DNA"/>
</dbReference>
<evidence type="ECO:0000313" key="5">
    <source>
        <dbReference type="EMBL" id="HGY56325.1"/>
    </source>
</evidence>
<gene>
    <name evidence="5" type="ORF">ENK44_11510</name>
</gene>
<dbReference type="InterPro" id="IPR051782">
    <property type="entry name" value="ABC_Transporter_VariousFunc"/>
</dbReference>
<dbReference type="Proteomes" id="UP000885779">
    <property type="component" value="Unassembled WGS sequence"/>
</dbReference>
<protein>
    <submittedName>
        <fullName evidence="5">ABC transporter ATP-binding protein</fullName>
    </submittedName>
</protein>
<dbReference type="InterPro" id="IPR003593">
    <property type="entry name" value="AAA+_ATPase"/>
</dbReference>
<dbReference type="GO" id="GO:0005524">
    <property type="term" value="F:ATP binding"/>
    <property type="evidence" value="ECO:0007669"/>
    <property type="project" value="UniProtKB-KW"/>
</dbReference>
<dbReference type="InterPro" id="IPR027417">
    <property type="entry name" value="P-loop_NTPase"/>
</dbReference>
<evidence type="ECO:0000256" key="3">
    <source>
        <dbReference type="ARBA" id="ARBA00022840"/>
    </source>
</evidence>
<keyword evidence="1" id="KW-0813">Transport</keyword>
<evidence type="ECO:0000259" key="4">
    <source>
        <dbReference type="PROSITE" id="PS50893"/>
    </source>
</evidence>
<organism evidence="5">
    <name type="scientific">Caldithrix abyssi</name>
    <dbReference type="NCBI Taxonomy" id="187145"/>
    <lineage>
        <taxon>Bacteria</taxon>
        <taxon>Pseudomonadati</taxon>
        <taxon>Calditrichota</taxon>
        <taxon>Calditrichia</taxon>
        <taxon>Calditrichales</taxon>
        <taxon>Calditrichaceae</taxon>
        <taxon>Caldithrix</taxon>
    </lineage>
</organism>
<dbReference type="Gene3D" id="3.40.50.300">
    <property type="entry name" value="P-loop containing nucleotide triphosphate hydrolases"/>
    <property type="match status" value="1"/>
</dbReference>
<dbReference type="PROSITE" id="PS50893">
    <property type="entry name" value="ABC_TRANSPORTER_2"/>
    <property type="match status" value="1"/>
</dbReference>
<dbReference type="GO" id="GO:0016887">
    <property type="term" value="F:ATP hydrolysis activity"/>
    <property type="evidence" value="ECO:0007669"/>
    <property type="project" value="InterPro"/>
</dbReference>
<dbReference type="SMART" id="SM00382">
    <property type="entry name" value="AAA"/>
    <property type="match status" value="1"/>
</dbReference>
<evidence type="ECO:0000256" key="2">
    <source>
        <dbReference type="ARBA" id="ARBA00022741"/>
    </source>
</evidence>
<comment type="caution">
    <text evidence="5">The sequence shown here is derived from an EMBL/GenBank/DDBJ whole genome shotgun (WGS) entry which is preliminary data.</text>
</comment>
<feature type="domain" description="ABC transporter" evidence="4">
    <location>
        <begin position="2"/>
        <end position="226"/>
    </location>
</feature>
<dbReference type="PANTHER" id="PTHR42939:SF1">
    <property type="entry name" value="ABC TRANSPORTER ATP-BINDING PROTEIN ALBC-RELATED"/>
    <property type="match status" value="1"/>
</dbReference>
<dbReference type="PANTHER" id="PTHR42939">
    <property type="entry name" value="ABC TRANSPORTER ATP-BINDING PROTEIN ALBC-RELATED"/>
    <property type="match status" value="1"/>
</dbReference>
<dbReference type="InterPro" id="IPR003439">
    <property type="entry name" value="ABC_transporter-like_ATP-bd"/>
</dbReference>
<dbReference type="AlphaFoldDB" id="A0A7V4U1H8"/>
<name>A0A7V4U1H8_CALAY</name>
<dbReference type="SUPFAM" id="SSF52540">
    <property type="entry name" value="P-loop containing nucleoside triphosphate hydrolases"/>
    <property type="match status" value="1"/>
</dbReference>
<proteinExistence type="predicted"/>
<evidence type="ECO:0000256" key="1">
    <source>
        <dbReference type="ARBA" id="ARBA00022448"/>
    </source>
</evidence>
<sequence length="235" mass="26016">MIEVKELHKRYGPVEVLKGVDIRFEKGEITAILGPNGSGKTTLMKSILGMVIPQSGEVLIDNEAVLGHWEYRDKISYVPQIANFPGNLKVLELIQMIRDIRPGAQNHEDLIDMFKLQPFLNKRLAALSGGTRQKVNLVLALMFDAPIIILDEPMAGLDPVALILLKKLIAGEKAKGKTILLTTHIITLVEEIADKVAFLLDGTVYFFGPVNELKDKTKQPDLEHAIAAILKESYA</sequence>
<dbReference type="Pfam" id="PF00005">
    <property type="entry name" value="ABC_tran"/>
    <property type="match status" value="1"/>
</dbReference>
<reference evidence="5" key="1">
    <citation type="journal article" date="2020" name="mSystems">
        <title>Genome- and Community-Level Interaction Insights into Carbon Utilization and Element Cycling Functions of Hydrothermarchaeota in Hydrothermal Sediment.</title>
        <authorList>
            <person name="Zhou Z."/>
            <person name="Liu Y."/>
            <person name="Xu W."/>
            <person name="Pan J."/>
            <person name="Luo Z.H."/>
            <person name="Li M."/>
        </authorList>
    </citation>
    <scope>NUCLEOTIDE SEQUENCE [LARGE SCALE GENOMIC DNA]</scope>
    <source>
        <strain evidence="5">HyVt-577</strain>
    </source>
</reference>
<keyword evidence="3 5" id="KW-0067">ATP-binding</keyword>